<dbReference type="EMBL" id="FMVW01000003">
    <property type="protein sequence ID" value="SCZ34798.1"/>
    <property type="molecule type" value="Genomic_DNA"/>
</dbReference>
<dbReference type="Gene3D" id="3.90.1720.10">
    <property type="entry name" value="endopeptidase domain like (from Nostoc punctiforme)"/>
    <property type="match status" value="1"/>
</dbReference>
<sequence>MTQQADTFLERTGHVLAGWLRTETRDYEPFAPFDAAALRKVLKPGDIILVEGREYISQVIKYLTTSTWSHSALYVGDIPGKTEEDGEPHCLIEVDVGEGCISLPLSRYDTYNIRICRPVGLSSADREEVTRFMISKIGLSYDMKNIFDLLRYFFPLPLPARWRRRAIAFGSGDPTRAICSSLIAEAYQRVHYPILPIIRTEERRRWGMGARRREIYFIRHHSLFAPRDFDLSPYFAIVKPTLERGFKYKKLVWGEGDPPPKEEEVVRATEKAVEEAAAHG</sequence>
<dbReference type="RefSeq" id="WP_111328818.1">
    <property type="nucleotide sequence ID" value="NZ_FMVW01000003.1"/>
</dbReference>
<keyword evidence="2" id="KW-1185">Reference proteome</keyword>
<evidence type="ECO:0000313" key="2">
    <source>
        <dbReference type="Proteomes" id="UP000199347"/>
    </source>
</evidence>
<dbReference type="STRING" id="1120955.SAMN03080610_01771"/>
<dbReference type="Proteomes" id="UP000199347">
    <property type="component" value="Unassembled WGS sequence"/>
</dbReference>
<gene>
    <name evidence="1" type="ORF">SAMN03080610_01771</name>
</gene>
<accession>A0A1G5NCY6</accession>
<name>A0A1G5NCY6_AFIMA</name>
<dbReference type="AlphaFoldDB" id="A0A1G5NCY6"/>
<protein>
    <submittedName>
        <fullName evidence="1">Permuted papain-like amidase enzyme, YaeF/YiiX, C92 family</fullName>
    </submittedName>
</protein>
<evidence type="ECO:0000313" key="1">
    <source>
        <dbReference type="EMBL" id="SCZ34798.1"/>
    </source>
</evidence>
<proteinExistence type="predicted"/>
<dbReference type="SUPFAM" id="SSF54001">
    <property type="entry name" value="Cysteine proteinases"/>
    <property type="match status" value="1"/>
</dbReference>
<organism evidence="1 2">
    <name type="scientific">Afifella marina DSM 2698</name>
    <dbReference type="NCBI Taxonomy" id="1120955"/>
    <lineage>
        <taxon>Bacteria</taxon>
        <taxon>Pseudomonadati</taxon>
        <taxon>Pseudomonadota</taxon>
        <taxon>Alphaproteobacteria</taxon>
        <taxon>Hyphomicrobiales</taxon>
        <taxon>Afifellaceae</taxon>
        <taxon>Afifella</taxon>
    </lineage>
</organism>
<reference evidence="1 2" key="1">
    <citation type="submission" date="2016-10" db="EMBL/GenBank/DDBJ databases">
        <authorList>
            <person name="de Groot N.N."/>
        </authorList>
    </citation>
    <scope>NUCLEOTIDE SEQUENCE [LARGE SCALE GENOMIC DNA]</scope>
    <source>
        <strain evidence="1 2">DSM 2698</strain>
    </source>
</reference>
<dbReference type="OrthoDB" id="1550427at2"/>
<dbReference type="InterPro" id="IPR038765">
    <property type="entry name" value="Papain-like_cys_pep_sf"/>
</dbReference>